<proteinExistence type="predicted"/>
<evidence type="ECO:0000313" key="2">
    <source>
        <dbReference type="Proteomes" id="UP001528673"/>
    </source>
</evidence>
<keyword evidence="2" id="KW-1185">Reference proteome</keyword>
<comment type="caution">
    <text evidence="1">The sequence shown here is derived from an EMBL/GenBank/DDBJ whole genome shotgun (WGS) entry which is preliminary data.</text>
</comment>
<gene>
    <name evidence="1" type="ORF">PSQ40_09200</name>
</gene>
<accession>A0ABT5MXF9</accession>
<organism evidence="1 2">
    <name type="scientific">Curvibacter cyanobacteriorum</name>
    <dbReference type="NCBI Taxonomy" id="3026422"/>
    <lineage>
        <taxon>Bacteria</taxon>
        <taxon>Pseudomonadati</taxon>
        <taxon>Pseudomonadota</taxon>
        <taxon>Betaproteobacteria</taxon>
        <taxon>Burkholderiales</taxon>
        <taxon>Comamonadaceae</taxon>
        <taxon>Curvibacter</taxon>
    </lineage>
</organism>
<evidence type="ECO:0000313" key="1">
    <source>
        <dbReference type="EMBL" id="MDD0838744.1"/>
    </source>
</evidence>
<name>A0ABT5MXF9_9BURK</name>
<sequence>MGSSRGDRFQLQWWAAEDGQHFALQALDIQHGQQWEAFAIPASVGRTVAGVRSNWATAQAMPATDDIWTAVFMSRVGPLIGACRHPSFIEIVSTASNPAGINVLRDDHARLDQLKSDLEYWKGLAKAQEKSVRKEVALQRRQPSSPQIQAPAASEPTFETIWKLRDIDRWAAQNTDRIIVLPRAISATKNSTYDSPEVLYRSLELLANEYTQMRQGTIDMGTFKDRAREIGVELNRSVAPESASAYGDQYFVRWAGSRRLLDLHLTKGVSRDPRYCLRIYFFFDETSGQVVVGSMPDHLDTAGT</sequence>
<dbReference type="EMBL" id="JAQSIP010000003">
    <property type="protein sequence ID" value="MDD0838744.1"/>
    <property type="molecule type" value="Genomic_DNA"/>
</dbReference>
<reference evidence="1 2" key="1">
    <citation type="submission" date="2023-02" db="EMBL/GenBank/DDBJ databases">
        <title>Bacterial whole genomic sequence of Curvibacter sp. HBC61.</title>
        <authorList>
            <person name="Le V."/>
            <person name="Ko S.-R."/>
            <person name="Ahn C.-Y."/>
            <person name="Oh H.-M."/>
        </authorList>
    </citation>
    <scope>NUCLEOTIDE SEQUENCE [LARGE SCALE GENOMIC DNA]</scope>
    <source>
        <strain evidence="1 2">HBC61</strain>
    </source>
</reference>
<protein>
    <submittedName>
        <fullName evidence="1">Uncharacterized protein</fullName>
    </submittedName>
</protein>
<dbReference type="Proteomes" id="UP001528673">
    <property type="component" value="Unassembled WGS sequence"/>
</dbReference>